<proteinExistence type="predicted"/>
<evidence type="ECO:0000256" key="4">
    <source>
        <dbReference type="ARBA" id="ARBA00023136"/>
    </source>
</evidence>
<keyword evidence="3" id="KW-0479">Metal-binding</keyword>
<evidence type="ECO:0000259" key="6">
    <source>
        <dbReference type="Pfam" id="PF00149"/>
    </source>
</evidence>
<keyword evidence="8" id="KW-1185">Reference proteome</keyword>
<dbReference type="Proteomes" id="UP000245921">
    <property type="component" value="Unassembled WGS sequence"/>
</dbReference>
<gene>
    <name evidence="7" type="ORF">C7380_10359</name>
</gene>
<evidence type="ECO:0000256" key="2">
    <source>
        <dbReference type="ARBA" id="ARBA00022519"/>
    </source>
</evidence>
<dbReference type="PANTHER" id="PTHR34990:SF2">
    <property type="entry name" value="BLL8164 PROTEIN"/>
    <property type="match status" value="1"/>
</dbReference>
<sequence length="388" mass="46023">MKVYISDLHIGDGESKDDFIYDSKLIKLLNEINHQNNELYIVGDFIELMDAKNKKYLLDTVDQYIKEYDYSLLDEIYLSHKKLFDKFKEISKNVKVRYIVGNHDYYLLFDPKLREKVCQICGNMEIIPYYYDELLEIFIIHGNQFDVINRLKYDEKNRIIPSFGEYMVKYMSNNFDNSLEGILPDDLISDYDNISPQLDVFQWLEYVNEKYKIGYDLKSKWVESFIDLIRTKQVKKWLKINFPAWHVFTNLFVNKIGGMEFGEAIVRSIMFFRGTKKSDHYLKVAKKLIKENFIIQKENLIGYSSKDIIIPKNNIKGLIMGHNHKPSFNVFTGNPMKFYANTGAWKHTVTKNYGIDSSEFIRKNLISYLTIIEKKKKLDIKLNTEQIF</sequence>
<dbReference type="AlphaFoldDB" id="A0AA45C822"/>
<comment type="caution">
    <text evidence="7">The sequence shown here is derived from an EMBL/GenBank/DDBJ whole genome shotgun (WGS) entry which is preliminary data.</text>
</comment>
<evidence type="ECO:0000313" key="7">
    <source>
        <dbReference type="EMBL" id="PWJ95881.1"/>
    </source>
</evidence>
<name>A0AA45C822_9BACT</name>
<evidence type="ECO:0000313" key="8">
    <source>
        <dbReference type="Proteomes" id="UP000245921"/>
    </source>
</evidence>
<evidence type="ECO:0000256" key="1">
    <source>
        <dbReference type="ARBA" id="ARBA00022475"/>
    </source>
</evidence>
<dbReference type="EMBL" id="QGGI01000003">
    <property type="protein sequence ID" value="PWJ95881.1"/>
    <property type="molecule type" value="Genomic_DNA"/>
</dbReference>
<reference evidence="7 8" key="1">
    <citation type="submission" date="2018-05" db="EMBL/GenBank/DDBJ databases">
        <title>Genomic Encyclopedia of Type Strains, Phase IV (KMG-IV): sequencing the most valuable type-strain genomes for metagenomic binning, comparative biology and taxonomic classification.</title>
        <authorList>
            <person name="Goeker M."/>
        </authorList>
    </citation>
    <scope>NUCLEOTIDE SEQUENCE [LARGE SCALE GENOMIC DNA]</scope>
    <source>
        <strain evidence="7 8">DSM 24906</strain>
    </source>
</reference>
<accession>A0AA45C822</accession>
<dbReference type="InterPro" id="IPR029052">
    <property type="entry name" value="Metallo-depent_PP-like"/>
</dbReference>
<dbReference type="Gene3D" id="3.60.21.10">
    <property type="match status" value="1"/>
</dbReference>
<dbReference type="GO" id="GO:0016020">
    <property type="term" value="C:membrane"/>
    <property type="evidence" value="ECO:0007669"/>
    <property type="project" value="GOC"/>
</dbReference>
<dbReference type="InterPro" id="IPR043461">
    <property type="entry name" value="LpxH-like"/>
</dbReference>
<dbReference type="Pfam" id="PF00149">
    <property type="entry name" value="Metallophos"/>
    <property type="match status" value="1"/>
</dbReference>
<evidence type="ECO:0000256" key="3">
    <source>
        <dbReference type="ARBA" id="ARBA00022723"/>
    </source>
</evidence>
<keyword evidence="1" id="KW-1003">Cell membrane</keyword>
<dbReference type="GO" id="GO:0008758">
    <property type="term" value="F:UDP-2,3-diacylglucosamine hydrolase activity"/>
    <property type="evidence" value="ECO:0007669"/>
    <property type="project" value="TreeGrafter"/>
</dbReference>
<keyword evidence="4" id="KW-0472">Membrane</keyword>
<dbReference type="GO" id="GO:0009245">
    <property type="term" value="P:lipid A biosynthetic process"/>
    <property type="evidence" value="ECO:0007669"/>
    <property type="project" value="TreeGrafter"/>
</dbReference>
<organism evidence="7 8">
    <name type="scientific">Oceanotoga teriensis</name>
    <dbReference type="NCBI Taxonomy" id="515440"/>
    <lineage>
        <taxon>Bacteria</taxon>
        <taxon>Thermotogati</taxon>
        <taxon>Thermotogota</taxon>
        <taxon>Thermotogae</taxon>
        <taxon>Petrotogales</taxon>
        <taxon>Petrotogaceae</taxon>
        <taxon>Oceanotoga</taxon>
    </lineage>
</organism>
<dbReference type="InterPro" id="IPR004843">
    <property type="entry name" value="Calcineurin-like_PHP"/>
</dbReference>
<keyword evidence="5" id="KW-0464">Manganese</keyword>
<evidence type="ECO:0000256" key="5">
    <source>
        <dbReference type="ARBA" id="ARBA00023211"/>
    </source>
</evidence>
<feature type="domain" description="Calcineurin-like phosphoesterase" evidence="6">
    <location>
        <begin position="5"/>
        <end position="155"/>
    </location>
</feature>
<dbReference type="GO" id="GO:0046872">
    <property type="term" value="F:metal ion binding"/>
    <property type="evidence" value="ECO:0007669"/>
    <property type="project" value="UniProtKB-KW"/>
</dbReference>
<keyword evidence="2" id="KW-0997">Cell inner membrane</keyword>
<dbReference type="SUPFAM" id="SSF56300">
    <property type="entry name" value="Metallo-dependent phosphatases"/>
    <property type="match status" value="1"/>
</dbReference>
<dbReference type="RefSeq" id="WP_109603999.1">
    <property type="nucleotide sequence ID" value="NZ_JAMHJO010000007.1"/>
</dbReference>
<dbReference type="PANTHER" id="PTHR34990">
    <property type="entry name" value="UDP-2,3-DIACYLGLUCOSAMINE HYDROLASE-RELATED"/>
    <property type="match status" value="1"/>
</dbReference>
<protein>
    <recommendedName>
        <fullName evidence="6">Calcineurin-like phosphoesterase domain-containing protein</fullName>
    </recommendedName>
</protein>